<evidence type="ECO:0000256" key="2">
    <source>
        <dbReference type="ARBA" id="ARBA00007776"/>
    </source>
</evidence>
<evidence type="ECO:0000256" key="8">
    <source>
        <dbReference type="SAM" id="Phobius"/>
    </source>
</evidence>
<dbReference type="EMBL" id="CP045851">
    <property type="protein sequence ID" value="QGG95707.1"/>
    <property type="molecule type" value="Genomic_DNA"/>
</dbReference>
<evidence type="ECO:0000256" key="7">
    <source>
        <dbReference type="ARBA" id="ARBA00023136"/>
    </source>
</evidence>
<keyword evidence="7 8" id="KW-0472">Membrane</keyword>
<proteinExistence type="inferred from homology"/>
<name>A0A5Q2RNN7_9ACTN</name>
<evidence type="ECO:0000256" key="4">
    <source>
        <dbReference type="ARBA" id="ARBA00022692"/>
    </source>
</evidence>
<keyword evidence="3" id="KW-1003">Cell membrane</keyword>
<comment type="similarity">
    <text evidence="2">Belongs to the MreD family.</text>
</comment>
<gene>
    <name evidence="9" type="primary">mreD</name>
    <name evidence="9" type="ORF">GH723_11700</name>
</gene>
<dbReference type="InterPro" id="IPR007227">
    <property type="entry name" value="Cell_shape_determining_MreD"/>
</dbReference>
<dbReference type="KEGG" id="atq:GH723_11700"/>
<evidence type="ECO:0000256" key="3">
    <source>
        <dbReference type="ARBA" id="ARBA00022475"/>
    </source>
</evidence>
<dbReference type="AlphaFoldDB" id="A0A5Q2RNN7"/>
<comment type="subcellular location">
    <subcellularLocation>
        <location evidence="1">Cell membrane</location>
        <topology evidence="1">Multi-pass membrane protein</topology>
    </subcellularLocation>
</comment>
<organism evidence="9 10">
    <name type="scientific">Actinomarinicola tropica</name>
    <dbReference type="NCBI Taxonomy" id="2789776"/>
    <lineage>
        <taxon>Bacteria</taxon>
        <taxon>Bacillati</taxon>
        <taxon>Actinomycetota</taxon>
        <taxon>Acidimicrobiia</taxon>
        <taxon>Acidimicrobiales</taxon>
        <taxon>Iamiaceae</taxon>
        <taxon>Actinomarinicola</taxon>
    </lineage>
</organism>
<keyword evidence="6 8" id="KW-1133">Transmembrane helix</keyword>
<keyword evidence="10" id="KW-1185">Reference proteome</keyword>
<evidence type="ECO:0000313" key="10">
    <source>
        <dbReference type="Proteomes" id="UP000334019"/>
    </source>
</evidence>
<keyword evidence="4 8" id="KW-0812">Transmembrane</keyword>
<evidence type="ECO:0000256" key="6">
    <source>
        <dbReference type="ARBA" id="ARBA00022989"/>
    </source>
</evidence>
<dbReference type="GO" id="GO:0008360">
    <property type="term" value="P:regulation of cell shape"/>
    <property type="evidence" value="ECO:0007669"/>
    <property type="project" value="UniProtKB-KW"/>
</dbReference>
<dbReference type="NCBIfam" id="TIGR03426">
    <property type="entry name" value="shape_MreD"/>
    <property type="match status" value="1"/>
</dbReference>
<evidence type="ECO:0000256" key="5">
    <source>
        <dbReference type="ARBA" id="ARBA00022960"/>
    </source>
</evidence>
<dbReference type="Proteomes" id="UP000334019">
    <property type="component" value="Chromosome"/>
</dbReference>
<evidence type="ECO:0000313" key="9">
    <source>
        <dbReference type="EMBL" id="QGG95707.1"/>
    </source>
</evidence>
<feature type="transmembrane region" description="Helical" evidence="8">
    <location>
        <begin position="102"/>
        <end position="121"/>
    </location>
</feature>
<feature type="transmembrane region" description="Helical" evidence="8">
    <location>
        <begin position="72"/>
        <end position="90"/>
    </location>
</feature>
<feature type="transmembrane region" description="Helical" evidence="8">
    <location>
        <begin position="133"/>
        <end position="151"/>
    </location>
</feature>
<reference evidence="9 10" key="1">
    <citation type="submission" date="2019-11" db="EMBL/GenBank/DDBJ databases">
        <authorList>
            <person name="He Y."/>
        </authorList>
    </citation>
    <scope>NUCLEOTIDE SEQUENCE [LARGE SCALE GENOMIC DNA]</scope>
    <source>
        <strain evidence="9 10">SCSIO 58843</strain>
    </source>
</reference>
<keyword evidence="5" id="KW-0133">Cell shape</keyword>
<protein>
    <submittedName>
        <fullName evidence="9">Rod shape-determining protein MreD</fullName>
    </submittedName>
</protein>
<dbReference type="GO" id="GO:0005886">
    <property type="term" value="C:plasma membrane"/>
    <property type="evidence" value="ECO:0007669"/>
    <property type="project" value="UniProtKB-SubCell"/>
</dbReference>
<accession>A0A5Q2RNN7</accession>
<dbReference type="RefSeq" id="WP_153759813.1">
    <property type="nucleotide sequence ID" value="NZ_CP045851.1"/>
</dbReference>
<evidence type="ECO:0000256" key="1">
    <source>
        <dbReference type="ARBA" id="ARBA00004651"/>
    </source>
</evidence>
<sequence length="170" mass="17575">MTMPTWARVGLVLFVALMLQLSVVADLRLWGVTGNALVVAPVAAGLLGGPERGATVGFAAGLLFDAFVTTPFGLTALVWTVTGYATGLLGRNLIRSTPIGTIAFAVAAAIGSTTLFVLVGTLLGQDHLLDAPVVRILVVGALLAAGAVLLMQPAMRWALTDPHDPVHARR</sequence>